<evidence type="ECO:0000313" key="2">
    <source>
        <dbReference type="EMBL" id="CAF9929512.1"/>
    </source>
</evidence>
<feature type="non-terminal residue" evidence="2">
    <location>
        <position position="281"/>
    </location>
</feature>
<sequence>MPRGRANQLPRRMNERENLAPSYAEDSGSEISRPGVSGRHGAARPRGFDPREGTSGRYTADPPRGYDTHGYGYGDSDLDDAELSDSEPDSTLSGPHTAGPHDYSRYMGGAPRTHERHSDDSSAFSANDPLSRVPHVPRSHRPRYQRSISYDSSSSSSSSAAASTYPPSNPTHPHRRPLGSTYPELYNDSPPTSPTHPSTSTYAAARAQHGSGAGHPPVYPRGTARDAAPYSDGRTAERCYPRGRVVTSPPSRYRDLDSPSLSLSPRRGGDRGRRSYGEYGG</sequence>
<feature type="compositionally biased region" description="Basic and acidic residues" evidence="1">
    <location>
        <begin position="267"/>
        <end position="281"/>
    </location>
</feature>
<proteinExistence type="predicted"/>
<feature type="region of interest" description="Disordered" evidence="1">
    <location>
        <begin position="1"/>
        <end position="281"/>
    </location>
</feature>
<protein>
    <submittedName>
        <fullName evidence="2">Uncharacterized protein</fullName>
    </submittedName>
</protein>
<feature type="compositionally biased region" description="Basic residues" evidence="1">
    <location>
        <begin position="135"/>
        <end position="144"/>
    </location>
</feature>
<name>A0A8H3IIR2_9LECA</name>
<gene>
    <name evidence="2" type="ORF">IMSHALPRED_007937</name>
</gene>
<dbReference type="AlphaFoldDB" id="A0A8H3IIR2"/>
<reference evidence="2" key="1">
    <citation type="submission" date="2021-03" db="EMBL/GenBank/DDBJ databases">
        <authorList>
            <person name="Tagirdzhanova G."/>
        </authorList>
    </citation>
    <scope>NUCLEOTIDE SEQUENCE</scope>
</reference>
<feature type="compositionally biased region" description="Low complexity" evidence="1">
    <location>
        <begin position="152"/>
        <end position="163"/>
    </location>
</feature>
<dbReference type="EMBL" id="CAJPDT010000053">
    <property type="protein sequence ID" value="CAF9929512.1"/>
    <property type="molecule type" value="Genomic_DNA"/>
</dbReference>
<dbReference type="Proteomes" id="UP000664534">
    <property type="component" value="Unassembled WGS sequence"/>
</dbReference>
<feature type="compositionally biased region" description="Acidic residues" evidence="1">
    <location>
        <begin position="76"/>
        <end position="88"/>
    </location>
</feature>
<organism evidence="2 3">
    <name type="scientific">Imshaugia aleurites</name>
    <dbReference type="NCBI Taxonomy" id="172621"/>
    <lineage>
        <taxon>Eukaryota</taxon>
        <taxon>Fungi</taxon>
        <taxon>Dikarya</taxon>
        <taxon>Ascomycota</taxon>
        <taxon>Pezizomycotina</taxon>
        <taxon>Lecanoromycetes</taxon>
        <taxon>OSLEUM clade</taxon>
        <taxon>Lecanoromycetidae</taxon>
        <taxon>Lecanorales</taxon>
        <taxon>Lecanorineae</taxon>
        <taxon>Parmeliaceae</taxon>
        <taxon>Imshaugia</taxon>
    </lineage>
</organism>
<keyword evidence="3" id="KW-1185">Reference proteome</keyword>
<accession>A0A8H3IIR2</accession>
<comment type="caution">
    <text evidence="2">The sequence shown here is derived from an EMBL/GenBank/DDBJ whole genome shotgun (WGS) entry which is preliminary data.</text>
</comment>
<evidence type="ECO:0000313" key="3">
    <source>
        <dbReference type="Proteomes" id="UP000664534"/>
    </source>
</evidence>
<evidence type="ECO:0000256" key="1">
    <source>
        <dbReference type="SAM" id="MobiDB-lite"/>
    </source>
</evidence>